<evidence type="ECO:0000313" key="2">
    <source>
        <dbReference type="Proteomes" id="UP001341840"/>
    </source>
</evidence>
<comment type="caution">
    <text evidence="1">The sequence shown here is derived from an EMBL/GenBank/DDBJ whole genome shotgun (WGS) entry which is preliminary data.</text>
</comment>
<organism evidence="1 2">
    <name type="scientific">Stylosanthes scabra</name>
    <dbReference type="NCBI Taxonomy" id="79078"/>
    <lineage>
        <taxon>Eukaryota</taxon>
        <taxon>Viridiplantae</taxon>
        <taxon>Streptophyta</taxon>
        <taxon>Embryophyta</taxon>
        <taxon>Tracheophyta</taxon>
        <taxon>Spermatophyta</taxon>
        <taxon>Magnoliopsida</taxon>
        <taxon>eudicotyledons</taxon>
        <taxon>Gunneridae</taxon>
        <taxon>Pentapetalae</taxon>
        <taxon>rosids</taxon>
        <taxon>fabids</taxon>
        <taxon>Fabales</taxon>
        <taxon>Fabaceae</taxon>
        <taxon>Papilionoideae</taxon>
        <taxon>50 kb inversion clade</taxon>
        <taxon>dalbergioids sensu lato</taxon>
        <taxon>Dalbergieae</taxon>
        <taxon>Pterocarpus clade</taxon>
        <taxon>Stylosanthes</taxon>
    </lineage>
</organism>
<reference evidence="1 2" key="1">
    <citation type="journal article" date="2023" name="Plants (Basel)">
        <title>Bridging the Gap: Combining Genomics and Transcriptomics Approaches to Understand Stylosanthes scabra, an Orphan Legume from the Brazilian Caatinga.</title>
        <authorList>
            <person name="Ferreira-Neto J.R.C."/>
            <person name="da Silva M.D."/>
            <person name="Binneck E."/>
            <person name="de Melo N.F."/>
            <person name="da Silva R.H."/>
            <person name="de Melo A.L.T.M."/>
            <person name="Pandolfi V."/>
            <person name="Bustamante F.O."/>
            <person name="Brasileiro-Vidal A.C."/>
            <person name="Benko-Iseppon A.M."/>
        </authorList>
    </citation>
    <scope>NUCLEOTIDE SEQUENCE [LARGE SCALE GENOMIC DNA]</scope>
    <source>
        <tissue evidence="1">Leaves</tissue>
    </source>
</reference>
<accession>A0ABU6WF21</accession>
<gene>
    <name evidence="1" type="ORF">PIB30_046766</name>
</gene>
<proteinExistence type="predicted"/>
<keyword evidence="2" id="KW-1185">Reference proteome</keyword>
<dbReference type="EMBL" id="JASCZI010181537">
    <property type="protein sequence ID" value="MED6184367.1"/>
    <property type="molecule type" value="Genomic_DNA"/>
</dbReference>
<name>A0ABU6WF21_9FABA</name>
<dbReference type="Proteomes" id="UP001341840">
    <property type="component" value="Unassembled WGS sequence"/>
</dbReference>
<protein>
    <submittedName>
        <fullName evidence="1">Uncharacterized protein</fullName>
    </submittedName>
</protein>
<evidence type="ECO:0000313" key="1">
    <source>
        <dbReference type="EMBL" id="MED6184367.1"/>
    </source>
</evidence>
<sequence length="107" mass="11922">MANIVTELEHAALLGNIDKLYEAIDNDPAILEDVDAKHLSIPLCIVLRERGMSILPLRLGASFPSPIYCPLSLVGQWLMWPVLTIESDDDTWSAHLLGLRESREEGK</sequence>